<dbReference type="GO" id="GO:0005634">
    <property type="term" value="C:nucleus"/>
    <property type="evidence" value="ECO:0007669"/>
    <property type="project" value="TreeGrafter"/>
</dbReference>
<dbReference type="Pfam" id="PF03399">
    <property type="entry name" value="SAC3_GANP"/>
    <property type="match status" value="1"/>
</dbReference>
<dbReference type="InterPro" id="IPR045107">
    <property type="entry name" value="SAC3/GANP/THP3"/>
</dbReference>
<feature type="compositionally biased region" description="Pro residues" evidence="1">
    <location>
        <begin position="193"/>
        <end position="237"/>
    </location>
</feature>
<accession>A0A6M2DT75</accession>
<feature type="compositionally biased region" description="Polar residues" evidence="1">
    <location>
        <begin position="324"/>
        <end position="346"/>
    </location>
</feature>
<feature type="compositionally biased region" description="Pro residues" evidence="1">
    <location>
        <begin position="98"/>
        <end position="108"/>
    </location>
</feature>
<sequence length="785" mass="87516">MSGQNNSAVTATQSGQSPSLLPNPPGPNIQTMPHMWMYPANNFMYPYHAGYSPGYHYYAYYQMQNQAANHSNTPPNNAPPGFSNSVMKENEKKTEELPPLPPGPPPPLNNSAGNLLQRPVFFNTTSPQLSKQTPSQFGSIRFNINNNKRGLGFSQNNTNNSGGAKKKRKRNKNNQNNSFAKESSIVNNNSAEPPMPPGPPPLTVDTPPLPPLPPTDVTKPPPPLPNASPKSAPPLPENSPIKNSQVGTPNADWPESLNNYVMRCYAKCKTALDRDQIEICLKGRISSAMNKGEIWIKNWDEEPIPSVYSERNNLVVKIVPGQLSQFQNPNNSSPAKSPISAQSKKGLSQALGARLGARTSHISRSSSRSRSRSSSGSSANGKKGRKRSHSNKSRAQRKSKLSESHSSSDENFLPLTRTKGKGKVMDRLSLGGAPQKGKSPRQKQNKKQQKHKKSNFFSEFGTLGGEVEGNDERLQQRAARFSDAKKMVPIVASSTLGSAQGSWRKPSPQIYSQDVDSLDFSDFHITGTCRDIEKSFLRLTKAPEACEVRPVEVLRTSLQNVKDKWKDKKDYHYACDQLKSIRQDLTVQVIRDSFTVHVYEIHARIAMEKGDREEFNQCQTQLKMLYNELGDKVISDSNGKCNRLEFTAYRILYYIFTNSTLDLTTLLNTLSSEDKTDECISHALLLHSAWSIGNYHRFFKLYQSAPAMSGYLIDWLVVRERTLALKKIIKSYRQNIPVAFLTRELAFENDDKCLEFVTPLGVIFNDTSKSLIDCKNSMGAISNIQ</sequence>
<feature type="compositionally biased region" description="Basic residues" evidence="1">
    <location>
        <begin position="438"/>
        <end position="454"/>
    </location>
</feature>
<dbReference type="PANTHER" id="PTHR12436">
    <property type="entry name" value="80 KDA MCM3-ASSOCIATED PROTEIN"/>
    <property type="match status" value="1"/>
</dbReference>
<dbReference type="InterPro" id="IPR000717">
    <property type="entry name" value="PCI_dom"/>
</dbReference>
<dbReference type="FunFam" id="1.25.40.990:FF:000010">
    <property type="entry name" value="Leukocyte receptor cluster member"/>
    <property type="match status" value="1"/>
</dbReference>
<feature type="compositionally biased region" description="Basic residues" evidence="1">
    <location>
        <begin position="382"/>
        <end position="399"/>
    </location>
</feature>
<dbReference type="InterPro" id="IPR005062">
    <property type="entry name" value="SAC3/GANP/THP3_conserved"/>
</dbReference>
<feature type="compositionally biased region" description="Polar residues" evidence="1">
    <location>
        <begin position="122"/>
        <end position="158"/>
    </location>
</feature>
<feature type="region of interest" description="Disordered" evidence="1">
    <location>
        <begin position="69"/>
        <end position="253"/>
    </location>
</feature>
<feature type="region of interest" description="Disordered" evidence="1">
    <location>
        <begin position="1"/>
        <end position="26"/>
    </location>
</feature>
<feature type="domain" description="PCI" evidence="2">
    <location>
        <begin position="611"/>
        <end position="785"/>
    </location>
</feature>
<evidence type="ECO:0000313" key="3">
    <source>
        <dbReference type="EMBL" id="NOV49505.1"/>
    </source>
</evidence>
<feature type="compositionally biased region" description="Polar residues" evidence="1">
    <location>
        <begin position="1"/>
        <end position="12"/>
    </location>
</feature>
<evidence type="ECO:0000259" key="2">
    <source>
        <dbReference type="PROSITE" id="PS50250"/>
    </source>
</evidence>
<protein>
    <submittedName>
        <fullName evidence="3">Putative leucine permease transcriptional regulator</fullName>
    </submittedName>
</protein>
<feature type="region of interest" description="Disordered" evidence="1">
    <location>
        <begin position="324"/>
        <end position="470"/>
    </location>
</feature>
<dbReference type="PANTHER" id="PTHR12436:SF4">
    <property type="entry name" value="LEUKOCYTE RECEPTOR CLUSTER MEMBER 8"/>
    <property type="match status" value="1"/>
</dbReference>
<dbReference type="PROSITE" id="PS50250">
    <property type="entry name" value="PCI"/>
    <property type="match status" value="1"/>
</dbReference>
<name>A0A6M2DT75_XENCH</name>
<dbReference type="Gene3D" id="1.25.40.990">
    <property type="match status" value="1"/>
</dbReference>
<dbReference type="AlphaFoldDB" id="A0A6M2DT75"/>
<reference evidence="3" key="1">
    <citation type="submission" date="2020-03" db="EMBL/GenBank/DDBJ databases">
        <title>Transcriptomic Profiling of the Digestive Tract of the Rat Flea, Xenopsylla cheopis, Following Blood Feeding and Infection with Yersinia pestis.</title>
        <authorList>
            <person name="Bland D.M."/>
            <person name="Martens C.A."/>
            <person name="Virtaneva K."/>
            <person name="Kanakabandi K."/>
            <person name="Long D."/>
            <person name="Rosenke R."/>
            <person name="Saturday G.A."/>
            <person name="Hoyt F.H."/>
            <person name="Bruno D.P."/>
            <person name="Ribeiro J.M.C."/>
            <person name="Hinnebusch J."/>
        </authorList>
    </citation>
    <scope>NUCLEOTIDE SEQUENCE</scope>
</reference>
<evidence type="ECO:0000256" key="1">
    <source>
        <dbReference type="SAM" id="MobiDB-lite"/>
    </source>
</evidence>
<organism evidence="3">
    <name type="scientific">Xenopsylla cheopis</name>
    <name type="common">Oriental rat flea</name>
    <name type="synonym">Pulex cheopis</name>
    <dbReference type="NCBI Taxonomy" id="163159"/>
    <lineage>
        <taxon>Eukaryota</taxon>
        <taxon>Metazoa</taxon>
        <taxon>Ecdysozoa</taxon>
        <taxon>Arthropoda</taxon>
        <taxon>Hexapoda</taxon>
        <taxon>Insecta</taxon>
        <taxon>Pterygota</taxon>
        <taxon>Neoptera</taxon>
        <taxon>Endopterygota</taxon>
        <taxon>Siphonaptera</taxon>
        <taxon>Pulicidae</taxon>
        <taxon>Xenopsyllinae</taxon>
        <taxon>Xenopsylla</taxon>
    </lineage>
</organism>
<proteinExistence type="predicted"/>
<dbReference type="EMBL" id="GIIL01005779">
    <property type="protein sequence ID" value="NOV49505.1"/>
    <property type="molecule type" value="Transcribed_RNA"/>
</dbReference>
<feature type="compositionally biased region" description="Low complexity" evidence="1">
    <location>
        <begin position="363"/>
        <end position="381"/>
    </location>
</feature>